<gene>
    <name evidence="1" type="ORF">L873DRAFT_1801056</name>
</gene>
<feature type="non-terminal residue" evidence="1">
    <location>
        <position position="1"/>
    </location>
</feature>
<reference evidence="1 2" key="1">
    <citation type="journal article" date="2018" name="Nat. Ecol. Evol.">
        <title>Pezizomycetes genomes reveal the molecular basis of ectomycorrhizal truffle lifestyle.</title>
        <authorList>
            <person name="Murat C."/>
            <person name="Payen T."/>
            <person name="Noel B."/>
            <person name="Kuo A."/>
            <person name="Morin E."/>
            <person name="Chen J."/>
            <person name="Kohler A."/>
            <person name="Krizsan K."/>
            <person name="Balestrini R."/>
            <person name="Da Silva C."/>
            <person name="Montanini B."/>
            <person name="Hainaut M."/>
            <person name="Levati E."/>
            <person name="Barry K.W."/>
            <person name="Belfiori B."/>
            <person name="Cichocki N."/>
            <person name="Clum A."/>
            <person name="Dockter R.B."/>
            <person name="Fauchery L."/>
            <person name="Guy J."/>
            <person name="Iotti M."/>
            <person name="Le Tacon F."/>
            <person name="Lindquist E.A."/>
            <person name="Lipzen A."/>
            <person name="Malagnac F."/>
            <person name="Mello A."/>
            <person name="Molinier V."/>
            <person name="Miyauchi S."/>
            <person name="Poulain J."/>
            <person name="Riccioni C."/>
            <person name="Rubini A."/>
            <person name="Sitrit Y."/>
            <person name="Splivallo R."/>
            <person name="Traeger S."/>
            <person name="Wang M."/>
            <person name="Zifcakova L."/>
            <person name="Wipf D."/>
            <person name="Zambonelli A."/>
            <person name="Paolocci F."/>
            <person name="Nowrousian M."/>
            <person name="Ottonello S."/>
            <person name="Baldrian P."/>
            <person name="Spatafora J.W."/>
            <person name="Henrissat B."/>
            <person name="Nagy L.G."/>
            <person name="Aury J.M."/>
            <person name="Wincker P."/>
            <person name="Grigoriev I.V."/>
            <person name="Bonfante P."/>
            <person name="Martin F.M."/>
        </authorList>
    </citation>
    <scope>NUCLEOTIDE SEQUENCE [LARGE SCALE GENOMIC DNA]</scope>
    <source>
        <strain evidence="1 2">120613-1</strain>
    </source>
</reference>
<dbReference type="Proteomes" id="UP000276215">
    <property type="component" value="Unassembled WGS sequence"/>
</dbReference>
<organism evidence="1 2">
    <name type="scientific">Choiromyces venosus 120613-1</name>
    <dbReference type="NCBI Taxonomy" id="1336337"/>
    <lineage>
        <taxon>Eukaryota</taxon>
        <taxon>Fungi</taxon>
        <taxon>Dikarya</taxon>
        <taxon>Ascomycota</taxon>
        <taxon>Pezizomycotina</taxon>
        <taxon>Pezizomycetes</taxon>
        <taxon>Pezizales</taxon>
        <taxon>Tuberaceae</taxon>
        <taxon>Choiromyces</taxon>
    </lineage>
</organism>
<dbReference type="PROSITE" id="PS51257">
    <property type="entry name" value="PROKAR_LIPOPROTEIN"/>
    <property type="match status" value="1"/>
</dbReference>
<evidence type="ECO:0000313" key="2">
    <source>
        <dbReference type="Proteomes" id="UP000276215"/>
    </source>
</evidence>
<accession>A0A3N4KBS7</accession>
<dbReference type="EMBL" id="ML120363">
    <property type="protein sequence ID" value="RPB03395.1"/>
    <property type="molecule type" value="Genomic_DNA"/>
</dbReference>
<evidence type="ECO:0000313" key="1">
    <source>
        <dbReference type="EMBL" id="RPB03395.1"/>
    </source>
</evidence>
<keyword evidence="2" id="KW-1185">Reference proteome</keyword>
<protein>
    <submittedName>
        <fullName evidence="1">Uncharacterized protein</fullName>
    </submittedName>
</protein>
<sequence length="68" mass="7673">MRPPVEVTLLPIPYGGAGCKARIQKNPGMLPLTRPNRKSLLYYGTYIVPQKPAFRRIFNKTSPAVFKN</sequence>
<dbReference type="AlphaFoldDB" id="A0A3N4KBS7"/>
<proteinExistence type="predicted"/>
<name>A0A3N4KBS7_9PEZI</name>